<name>A0A183MAP2_9TREM</name>
<evidence type="ECO:0000313" key="1">
    <source>
        <dbReference type="EMBL" id="VDP04001.1"/>
    </source>
</evidence>
<keyword evidence="2" id="KW-1185">Reference proteome</keyword>
<dbReference type="EMBL" id="UZAI01009148">
    <property type="protein sequence ID" value="VDP04001.1"/>
    <property type="molecule type" value="Genomic_DNA"/>
</dbReference>
<dbReference type="AlphaFoldDB" id="A0A183MAP2"/>
<organism evidence="1 2">
    <name type="scientific">Schistosoma margrebowiei</name>
    <dbReference type="NCBI Taxonomy" id="48269"/>
    <lineage>
        <taxon>Eukaryota</taxon>
        <taxon>Metazoa</taxon>
        <taxon>Spiralia</taxon>
        <taxon>Lophotrochozoa</taxon>
        <taxon>Platyhelminthes</taxon>
        <taxon>Trematoda</taxon>
        <taxon>Digenea</taxon>
        <taxon>Strigeidida</taxon>
        <taxon>Schistosomatoidea</taxon>
        <taxon>Schistosomatidae</taxon>
        <taxon>Schistosoma</taxon>
    </lineage>
</organism>
<accession>A0A183MAP2</accession>
<reference evidence="1 2" key="1">
    <citation type="submission" date="2018-11" db="EMBL/GenBank/DDBJ databases">
        <authorList>
            <consortium name="Pathogen Informatics"/>
        </authorList>
    </citation>
    <scope>NUCLEOTIDE SEQUENCE [LARGE SCALE GENOMIC DNA]</scope>
    <source>
        <strain evidence="1 2">Zambia</strain>
    </source>
</reference>
<dbReference type="Proteomes" id="UP000277204">
    <property type="component" value="Unassembled WGS sequence"/>
</dbReference>
<sequence>MQPDDLELADHLALLSHTHQQMQVNTTSLATACAAVGFNIHKRKTKILKYNTENTNTLDEGTLDEVETHVPGQHYR</sequence>
<gene>
    <name evidence="1" type="ORF">SMRZ_LOCUS13117</name>
</gene>
<protein>
    <submittedName>
        <fullName evidence="1">Uncharacterized protein</fullName>
    </submittedName>
</protein>
<evidence type="ECO:0000313" key="2">
    <source>
        <dbReference type="Proteomes" id="UP000277204"/>
    </source>
</evidence>
<proteinExistence type="predicted"/>